<dbReference type="SUPFAM" id="SSF55961">
    <property type="entry name" value="Bet v1-like"/>
    <property type="match status" value="1"/>
</dbReference>
<feature type="domain" description="START" evidence="2">
    <location>
        <begin position="17"/>
        <end position="212"/>
    </location>
</feature>
<proteinExistence type="predicted"/>
<accession>A0ABV2T349</accession>
<reference evidence="3 4" key="1">
    <citation type="submission" date="2024-06" db="EMBL/GenBank/DDBJ databases">
        <title>Chitinophaga defluvii sp. nov., isolated from municipal sewage.</title>
        <authorList>
            <person name="Zhang L."/>
        </authorList>
    </citation>
    <scope>NUCLEOTIDE SEQUENCE [LARGE SCALE GENOMIC DNA]</scope>
    <source>
        <strain evidence="3 4">H8</strain>
    </source>
</reference>
<dbReference type="Proteomes" id="UP001549749">
    <property type="component" value="Unassembled WGS sequence"/>
</dbReference>
<organism evidence="3 4">
    <name type="scientific">Chitinophaga defluvii</name>
    <dbReference type="NCBI Taxonomy" id="3163343"/>
    <lineage>
        <taxon>Bacteria</taxon>
        <taxon>Pseudomonadati</taxon>
        <taxon>Bacteroidota</taxon>
        <taxon>Chitinophagia</taxon>
        <taxon>Chitinophagales</taxon>
        <taxon>Chitinophagaceae</taxon>
        <taxon>Chitinophaga</taxon>
    </lineage>
</organism>
<protein>
    <submittedName>
        <fullName evidence="3">START domain-containing protein</fullName>
    </submittedName>
</protein>
<sequence>MKKRFIFLLLQLMIASWLYAAQSAGDFKLVKQDEVISLYERWIPGAGGGQVRQIKAIFLVQSDVAAVARLLTNQAMGTNWNTNAKVYQVLLSGVADNWITYTRYGIPWPFGDQDCCLSYHLYKDPERNRTGEITFESTLHNKFPVSYDVARITGTRGKWLMEDEGDGHMKITYMITTDRSKKVPRWVSDPIIRNNLFSTMTTFRNILENHRL</sequence>
<dbReference type="InterPro" id="IPR023393">
    <property type="entry name" value="START-like_dom_sf"/>
</dbReference>
<evidence type="ECO:0000259" key="2">
    <source>
        <dbReference type="PROSITE" id="PS50848"/>
    </source>
</evidence>
<evidence type="ECO:0000313" key="4">
    <source>
        <dbReference type="Proteomes" id="UP001549749"/>
    </source>
</evidence>
<dbReference type="EMBL" id="JBEXAC010000001">
    <property type="protein sequence ID" value="MET6997027.1"/>
    <property type="molecule type" value="Genomic_DNA"/>
</dbReference>
<name>A0ABV2T349_9BACT</name>
<evidence type="ECO:0000256" key="1">
    <source>
        <dbReference type="SAM" id="SignalP"/>
    </source>
</evidence>
<comment type="caution">
    <text evidence="3">The sequence shown here is derived from an EMBL/GenBank/DDBJ whole genome shotgun (WGS) entry which is preliminary data.</text>
</comment>
<dbReference type="PROSITE" id="PS50848">
    <property type="entry name" value="START"/>
    <property type="match status" value="1"/>
</dbReference>
<feature type="signal peptide" evidence="1">
    <location>
        <begin position="1"/>
        <end position="20"/>
    </location>
</feature>
<feature type="chain" id="PRO_5047537059" evidence="1">
    <location>
        <begin position="21"/>
        <end position="212"/>
    </location>
</feature>
<gene>
    <name evidence="3" type="ORF">ABR189_06590</name>
</gene>
<dbReference type="Gene3D" id="3.30.530.20">
    <property type="match status" value="1"/>
</dbReference>
<dbReference type="RefSeq" id="WP_354659668.1">
    <property type="nucleotide sequence ID" value="NZ_JBEXAC010000001.1"/>
</dbReference>
<dbReference type="Pfam" id="PF01852">
    <property type="entry name" value="START"/>
    <property type="match status" value="1"/>
</dbReference>
<keyword evidence="1" id="KW-0732">Signal</keyword>
<dbReference type="InterPro" id="IPR002913">
    <property type="entry name" value="START_lipid-bd_dom"/>
</dbReference>
<evidence type="ECO:0000313" key="3">
    <source>
        <dbReference type="EMBL" id="MET6997027.1"/>
    </source>
</evidence>
<keyword evidence="4" id="KW-1185">Reference proteome</keyword>